<dbReference type="GO" id="GO:0046872">
    <property type="term" value="F:metal ion binding"/>
    <property type="evidence" value="ECO:0007669"/>
    <property type="project" value="UniProtKB-KW"/>
</dbReference>
<keyword evidence="3" id="KW-0812">Transmembrane</keyword>
<dbReference type="PANTHER" id="PTHR10587:SF133">
    <property type="entry name" value="CHITIN DEACETYLASE 1-RELATED"/>
    <property type="match status" value="1"/>
</dbReference>
<reference evidence="5 6" key="1">
    <citation type="submission" date="2010-10" db="EMBL/GenBank/DDBJ databases">
        <authorList>
            <person name="Durkin A.S."/>
            <person name="Madupu R."/>
            <person name="Torralba M."/>
            <person name="Gillis M."/>
            <person name="Methe B."/>
            <person name="Sutton G."/>
            <person name="Nelson K.E."/>
        </authorList>
    </citation>
    <scope>NUCLEOTIDE SEQUENCE [LARGE SCALE GENOMIC DNA]</scope>
    <source>
        <strain evidence="5 6">ACS-139-V-Col8</strain>
    </source>
</reference>
<keyword evidence="3" id="KW-1133">Transmembrane helix</keyword>
<evidence type="ECO:0000256" key="2">
    <source>
        <dbReference type="ARBA" id="ARBA00022801"/>
    </source>
</evidence>
<proteinExistence type="predicted"/>
<name>E4KPS5_9LACT</name>
<dbReference type="Gene3D" id="3.20.20.370">
    <property type="entry name" value="Glycoside hydrolase/deacetylase"/>
    <property type="match status" value="1"/>
</dbReference>
<dbReference type="SUPFAM" id="SSF88713">
    <property type="entry name" value="Glycoside hydrolase/deacetylase"/>
    <property type="match status" value="1"/>
</dbReference>
<feature type="transmembrane region" description="Helical" evidence="3">
    <location>
        <begin position="21"/>
        <end position="40"/>
    </location>
</feature>
<dbReference type="Pfam" id="PF01522">
    <property type="entry name" value="Polysacc_deac_1"/>
    <property type="match status" value="1"/>
</dbReference>
<dbReference type="GO" id="GO:0016020">
    <property type="term" value="C:membrane"/>
    <property type="evidence" value="ECO:0007669"/>
    <property type="project" value="TreeGrafter"/>
</dbReference>
<dbReference type="AlphaFoldDB" id="E4KPS5"/>
<dbReference type="OrthoDB" id="9812065at2"/>
<dbReference type="Proteomes" id="UP000005990">
    <property type="component" value="Unassembled WGS sequence"/>
</dbReference>
<keyword evidence="3" id="KW-0472">Membrane</keyword>
<dbReference type="InterPro" id="IPR011330">
    <property type="entry name" value="Glyco_hydro/deAcase_b/a-brl"/>
</dbReference>
<sequence length="456" mass="52685">MKQDFNRQASSNKLKRLIRREHLVLTLLTLVCLVLLFHFVPFNTSYRLNHAEALVAQLYQDKDFVFLNEKLDSGDLKRAQGAVKRLVGEPRYQWQRILDQGKAKFKIQADLFSLYQKPNLTQLREGQAKFKADLSSEQVALLDQDFAWSNSDAMTELLDQAKRQAQADWQTIIGLNQALAKLEKYRNFDRSQVKEIVQTAVNFNLSLKKVAHHPQVDQDQTEFYQFLDQFIDKLAKEHQQKVFTKAEILDIFDIDYAAQKLNDTDLDIRPKIALTFDDGPALDTTDQALAILDKYHVKATFFMVGRSVELYPDIAQRVAKAGHEIGNHSYDHPDFAKISDQAVLDQINKTQAIIQKVTGVTPRYYRMPYGSGGKRVYQLIPDLTSITWNTDTMDWKFAEGQLIYDQIMSQLSDDMLVLFHDSHQASIDALGMFVPALVERHYKFVDPTELEFDFRY</sequence>
<comment type="caution">
    <text evidence="5">The sequence shown here is derived from an EMBL/GenBank/DDBJ whole genome shotgun (WGS) entry which is preliminary data.</text>
</comment>
<dbReference type="GO" id="GO:0016810">
    <property type="term" value="F:hydrolase activity, acting on carbon-nitrogen (but not peptide) bonds"/>
    <property type="evidence" value="ECO:0007669"/>
    <property type="project" value="InterPro"/>
</dbReference>
<dbReference type="GO" id="GO:0005975">
    <property type="term" value="P:carbohydrate metabolic process"/>
    <property type="evidence" value="ECO:0007669"/>
    <property type="project" value="InterPro"/>
</dbReference>
<dbReference type="STRING" id="908337.HMPREF9257_1564"/>
<evidence type="ECO:0000256" key="1">
    <source>
        <dbReference type="ARBA" id="ARBA00022723"/>
    </source>
</evidence>
<dbReference type="EMBL" id="AENN01000015">
    <property type="protein sequence ID" value="EFR31182.1"/>
    <property type="molecule type" value="Genomic_DNA"/>
</dbReference>
<keyword evidence="2" id="KW-0378">Hydrolase</keyword>
<gene>
    <name evidence="5" type="ORF">HMPREF9257_1564</name>
</gene>
<dbReference type="InterPro" id="IPR002509">
    <property type="entry name" value="NODB_dom"/>
</dbReference>
<evidence type="ECO:0000259" key="4">
    <source>
        <dbReference type="PROSITE" id="PS51677"/>
    </source>
</evidence>
<dbReference type="PROSITE" id="PS51677">
    <property type="entry name" value="NODB"/>
    <property type="match status" value="1"/>
</dbReference>
<dbReference type="RefSeq" id="WP_006418385.1">
    <property type="nucleotide sequence ID" value="NZ_AENN01000015.1"/>
</dbReference>
<evidence type="ECO:0000256" key="3">
    <source>
        <dbReference type="SAM" id="Phobius"/>
    </source>
</evidence>
<organism evidence="5 6">
    <name type="scientific">Eremococcus coleocola ACS-139-V-Col8</name>
    <dbReference type="NCBI Taxonomy" id="908337"/>
    <lineage>
        <taxon>Bacteria</taxon>
        <taxon>Bacillati</taxon>
        <taxon>Bacillota</taxon>
        <taxon>Bacilli</taxon>
        <taxon>Lactobacillales</taxon>
        <taxon>Aerococcaceae</taxon>
        <taxon>Eremococcus</taxon>
    </lineage>
</organism>
<keyword evidence="6" id="KW-1185">Reference proteome</keyword>
<dbReference type="eggNOG" id="COG0726">
    <property type="taxonomic scope" value="Bacteria"/>
</dbReference>
<dbReference type="PANTHER" id="PTHR10587">
    <property type="entry name" value="GLYCOSYL TRANSFERASE-RELATED"/>
    <property type="match status" value="1"/>
</dbReference>
<dbReference type="InterPro" id="IPR050248">
    <property type="entry name" value="Polysacc_deacetylase_ArnD"/>
</dbReference>
<feature type="domain" description="NodB homology" evidence="4">
    <location>
        <begin position="270"/>
        <end position="445"/>
    </location>
</feature>
<keyword evidence="1" id="KW-0479">Metal-binding</keyword>
<evidence type="ECO:0000313" key="5">
    <source>
        <dbReference type="EMBL" id="EFR31182.1"/>
    </source>
</evidence>
<evidence type="ECO:0000313" key="6">
    <source>
        <dbReference type="Proteomes" id="UP000005990"/>
    </source>
</evidence>
<dbReference type="CDD" id="cd10917">
    <property type="entry name" value="CE4_NodB_like_6s_7s"/>
    <property type="match status" value="1"/>
</dbReference>
<protein>
    <submittedName>
        <fullName evidence="5">Polysaccharide deacetylase</fullName>
    </submittedName>
</protein>
<accession>E4KPS5</accession>